<keyword evidence="3" id="KW-1133">Transmembrane helix</keyword>
<dbReference type="InterPro" id="IPR037523">
    <property type="entry name" value="VOC_core"/>
</dbReference>
<comment type="caution">
    <text evidence="5">The sequence shown here is derived from an EMBL/GenBank/DDBJ whole genome shotgun (WGS) entry which is preliminary data.</text>
</comment>
<dbReference type="PANTHER" id="PTHR43048">
    <property type="entry name" value="METHYLMALONYL-COA EPIMERASE"/>
    <property type="match status" value="1"/>
</dbReference>
<evidence type="ECO:0000256" key="1">
    <source>
        <dbReference type="ARBA" id="ARBA00022723"/>
    </source>
</evidence>
<dbReference type="Pfam" id="PF00903">
    <property type="entry name" value="Glyoxalase"/>
    <property type="match status" value="1"/>
</dbReference>
<feature type="compositionally biased region" description="Low complexity" evidence="2">
    <location>
        <begin position="246"/>
        <end position="258"/>
    </location>
</feature>
<feature type="region of interest" description="Disordered" evidence="2">
    <location>
        <begin position="170"/>
        <end position="209"/>
    </location>
</feature>
<evidence type="ECO:0000313" key="6">
    <source>
        <dbReference type="Proteomes" id="UP000823521"/>
    </source>
</evidence>
<protein>
    <submittedName>
        <fullName evidence="5">Glyoxalase/bleomycin resistance/dioxygenase family protein</fullName>
    </submittedName>
</protein>
<dbReference type="InterPro" id="IPR051785">
    <property type="entry name" value="MMCE/EMCE_epimerase"/>
</dbReference>
<evidence type="ECO:0000313" key="5">
    <source>
        <dbReference type="EMBL" id="MBO4208969.1"/>
    </source>
</evidence>
<dbReference type="Proteomes" id="UP000823521">
    <property type="component" value="Unassembled WGS sequence"/>
</dbReference>
<dbReference type="SUPFAM" id="SSF54593">
    <property type="entry name" value="Glyoxalase/Bleomycin resistance protein/Dihydroxybiphenyl dioxygenase"/>
    <property type="match status" value="1"/>
</dbReference>
<evidence type="ECO:0000256" key="3">
    <source>
        <dbReference type="SAM" id="Phobius"/>
    </source>
</evidence>
<feature type="compositionally biased region" description="Basic and acidic residues" evidence="2">
    <location>
        <begin position="286"/>
        <end position="301"/>
    </location>
</feature>
<dbReference type="Gene3D" id="3.10.180.10">
    <property type="entry name" value="2,3-Dihydroxybiphenyl 1,2-Dioxygenase, domain 1"/>
    <property type="match status" value="1"/>
</dbReference>
<evidence type="ECO:0000259" key="4">
    <source>
        <dbReference type="PROSITE" id="PS51819"/>
    </source>
</evidence>
<dbReference type="EMBL" id="WVUH01000247">
    <property type="protein sequence ID" value="MBO4208969.1"/>
    <property type="molecule type" value="Genomic_DNA"/>
</dbReference>
<dbReference type="PANTHER" id="PTHR43048:SF3">
    <property type="entry name" value="METHYLMALONYL-COA EPIMERASE, MITOCHONDRIAL"/>
    <property type="match status" value="1"/>
</dbReference>
<feature type="transmembrane region" description="Helical" evidence="3">
    <location>
        <begin position="12"/>
        <end position="30"/>
    </location>
</feature>
<dbReference type="InterPro" id="IPR029068">
    <property type="entry name" value="Glyas_Bleomycin-R_OHBP_Dase"/>
</dbReference>
<proteinExistence type="predicted"/>
<feature type="transmembrane region" description="Helical" evidence="3">
    <location>
        <begin position="36"/>
        <end position="55"/>
    </location>
</feature>
<keyword evidence="1" id="KW-0479">Metal-binding</keyword>
<keyword evidence="3" id="KW-0472">Membrane</keyword>
<feature type="region of interest" description="Disordered" evidence="2">
    <location>
        <begin position="246"/>
        <end position="310"/>
    </location>
</feature>
<accession>A0ABS3VX69</accession>
<organism evidence="5 6">
    <name type="scientific">Micromonospora echinofusca</name>
    <dbReference type="NCBI Taxonomy" id="47858"/>
    <lineage>
        <taxon>Bacteria</taxon>
        <taxon>Bacillati</taxon>
        <taxon>Actinomycetota</taxon>
        <taxon>Actinomycetes</taxon>
        <taxon>Micromonosporales</taxon>
        <taxon>Micromonosporaceae</taxon>
        <taxon>Micromonospora</taxon>
    </lineage>
</organism>
<gene>
    <name evidence="5" type="ORF">GSF22_23620</name>
</gene>
<dbReference type="PROSITE" id="PS51819">
    <property type="entry name" value="VOC"/>
    <property type="match status" value="1"/>
</dbReference>
<evidence type="ECO:0000256" key="2">
    <source>
        <dbReference type="SAM" id="MobiDB-lite"/>
    </source>
</evidence>
<keyword evidence="6" id="KW-1185">Reference proteome</keyword>
<dbReference type="InterPro" id="IPR004360">
    <property type="entry name" value="Glyas_Fos-R_dOase_dom"/>
</dbReference>
<feature type="domain" description="VOC" evidence="4">
    <location>
        <begin position="335"/>
        <end position="450"/>
    </location>
</feature>
<name>A0ABS3VX69_MICEH</name>
<sequence length="456" mass="48583">MANAQRPVAPARKLLAALLGTVATFITLFGLGMTSWAIVALGVALVALSIALGTVRSGGRAWVIGSAHVQSVSEPPASYAFGRCEVQIVIDAPGLPPRSKKLIEPRVPVAKWPVPGQTLPVRVAIDDQRRVRILWDEVPTHAEAAAAAAAAGLPPEFDEPPLDEVLIGQDAPPWARREQDPPPWTTRSTDDDLLPPIGDPVPAGPVDDLDGLPDDREPVVVRHTPGGLVVLEGTLVEAPAAAPLPRRPAAAPAVTPARVDQEAEPTVEVTTVDPGRADGPTLAPAGDERSRRNERNDRDELIDLPLDDLPTGLDDDLVDPDLYPAEPATTGAPISGVGITLLVTDLLRSVAFYTDTLGFLEIDGGDGNAVLASGSTRLVLREITEAAPINRRLVHLNLEVPDIDAAHERLRDAGVRFTYAPRVVNRGNRLELWAAAFRDPDGHGIALTQWRDRVTD</sequence>
<dbReference type="RefSeq" id="WP_208815945.1">
    <property type="nucleotide sequence ID" value="NZ_WVUH01000247.1"/>
</dbReference>
<keyword evidence="3" id="KW-0812">Transmembrane</keyword>
<dbReference type="CDD" id="cd06587">
    <property type="entry name" value="VOC"/>
    <property type="match status" value="1"/>
</dbReference>
<reference evidence="5 6" key="1">
    <citation type="submission" date="2019-12" db="EMBL/GenBank/DDBJ databases">
        <title>Whole genome sequencing of endophytic Actinobacterium Micromonospora sp. MPMI6T.</title>
        <authorList>
            <person name="Evv R."/>
            <person name="Podile A.R."/>
        </authorList>
    </citation>
    <scope>NUCLEOTIDE SEQUENCE [LARGE SCALE GENOMIC DNA]</scope>
    <source>
        <strain evidence="5 6">MPMI6</strain>
    </source>
</reference>